<proteinExistence type="evidence at transcript level"/>
<dbReference type="EMBL" id="AF325735">
    <property type="protein sequence ID" value="AAK18818.1"/>
    <property type="molecule type" value="mRNA"/>
</dbReference>
<protein>
    <submittedName>
        <fullName evidence="1">Antigenic protein</fullName>
    </submittedName>
</protein>
<name>Q9BJX0_TAESO</name>
<sequence length="70" mass="8049">EFAAALWSLEEENFTPTEWDEEKDGTDILESFGQFALMNMVTLRRNYGFIQSSETKLISQRKSPSNNVVT</sequence>
<organism evidence="1">
    <name type="scientific">Taenia solium</name>
    <name type="common">Pork tapeworm</name>
    <dbReference type="NCBI Taxonomy" id="6204"/>
    <lineage>
        <taxon>Eukaryota</taxon>
        <taxon>Metazoa</taxon>
        <taxon>Spiralia</taxon>
        <taxon>Lophotrochozoa</taxon>
        <taxon>Platyhelminthes</taxon>
        <taxon>Cestoda</taxon>
        <taxon>Eucestoda</taxon>
        <taxon>Cyclophyllidea</taxon>
        <taxon>Taeniidae</taxon>
        <taxon>Taenia</taxon>
    </lineage>
</organism>
<accession>Q9BJX0</accession>
<evidence type="ECO:0000313" key="1">
    <source>
        <dbReference type="EMBL" id="AAK18818.1"/>
    </source>
</evidence>
<dbReference type="AlphaFoldDB" id="Q9BJX0"/>
<feature type="non-terminal residue" evidence="1">
    <location>
        <position position="1"/>
    </location>
</feature>
<reference evidence="1" key="1">
    <citation type="submission" date="2000-12" db="EMBL/GenBank/DDBJ databases">
        <title>Taenia solium cysticecus antigenic protein.</title>
        <authorList>
            <person name="Gao R."/>
            <person name="Shen B."/>
            <person name="Meng M."/>
            <person name="Wang K."/>
            <person name="Wei Z."/>
            <person name="Liu S."/>
        </authorList>
    </citation>
    <scope>NUCLEOTIDE SEQUENCE</scope>
</reference>